<keyword evidence="3" id="KW-1185">Reference proteome</keyword>
<protein>
    <submittedName>
        <fullName evidence="2">Metallophosphoesterase</fullName>
    </submittedName>
</protein>
<organism evidence="2 3">
    <name type="scientific">Geomonas propionica</name>
    <dbReference type="NCBI Taxonomy" id="2798582"/>
    <lineage>
        <taxon>Bacteria</taxon>
        <taxon>Pseudomonadati</taxon>
        <taxon>Thermodesulfobacteriota</taxon>
        <taxon>Desulfuromonadia</taxon>
        <taxon>Geobacterales</taxon>
        <taxon>Geobacteraceae</taxon>
        <taxon>Geomonas</taxon>
    </lineage>
</organism>
<evidence type="ECO:0000313" key="3">
    <source>
        <dbReference type="Proteomes" id="UP000641025"/>
    </source>
</evidence>
<gene>
    <name evidence="2" type="ORF">JFN90_10525</name>
</gene>
<comment type="caution">
    <text evidence="2">The sequence shown here is derived from an EMBL/GenBank/DDBJ whole genome shotgun (WGS) entry which is preliminary data.</text>
</comment>
<accession>A0ABS0YRK1</accession>
<dbReference type="SUPFAM" id="SSF56300">
    <property type="entry name" value="Metallo-dependent phosphatases"/>
    <property type="match status" value="1"/>
</dbReference>
<dbReference type="Gene3D" id="3.60.21.10">
    <property type="match status" value="1"/>
</dbReference>
<name>A0ABS0YRK1_9BACT</name>
<dbReference type="Pfam" id="PF00149">
    <property type="entry name" value="Metallophos"/>
    <property type="match status" value="1"/>
</dbReference>
<feature type="domain" description="Calcineurin-like phosphoesterase" evidence="1">
    <location>
        <begin position="3"/>
        <end position="117"/>
    </location>
</feature>
<reference evidence="2 3" key="1">
    <citation type="submission" date="2020-12" db="EMBL/GenBank/DDBJ databases">
        <title>Geomonas sp. Red259, isolated from paddy soil.</title>
        <authorList>
            <person name="Xu Z."/>
            <person name="Zhang Z."/>
            <person name="Masuda Y."/>
            <person name="Itoh H."/>
            <person name="Senoo K."/>
        </authorList>
    </citation>
    <scope>NUCLEOTIDE SEQUENCE [LARGE SCALE GENOMIC DNA]</scope>
    <source>
        <strain evidence="2 3">Red259</strain>
    </source>
</reference>
<proteinExistence type="predicted"/>
<dbReference type="Proteomes" id="UP000641025">
    <property type="component" value="Unassembled WGS sequence"/>
</dbReference>
<evidence type="ECO:0000313" key="2">
    <source>
        <dbReference type="EMBL" id="MBJ6800568.1"/>
    </source>
</evidence>
<dbReference type="EMBL" id="JAEMHK010000007">
    <property type="protein sequence ID" value="MBJ6800568.1"/>
    <property type="molecule type" value="Genomic_DNA"/>
</dbReference>
<dbReference type="InterPro" id="IPR029052">
    <property type="entry name" value="Metallo-depent_PP-like"/>
</dbReference>
<sequence length="238" mass="26632">MAIIISDIHGCLLKVQKFLAHEPQEQHICLGDIVDSRGRNKLTFEEELACLDLLLSSPTILLWGNHDLAYLPERPWRCYGNFSEMAFRDRYQTARNKFTAAYAADGWLCTHAGVSPNLAKLIPASVIAGGVEAIAEWLCVEFERELIVPNPDTLRGGPRYGKGPLFQIPACRGGYHEYGGIFWHDAGGERRLPFPLIPQIFGHSPDFEPVRGDTWINLDTHGGETWIYNTKTDAIVGL</sequence>
<dbReference type="InterPro" id="IPR004843">
    <property type="entry name" value="Calcineurin-like_PHP"/>
</dbReference>
<evidence type="ECO:0000259" key="1">
    <source>
        <dbReference type="Pfam" id="PF00149"/>
    </source>
</evidence>